<dbReference type="EMBL" id="CP003537">
    <property type="protein sequence ID" value="AGH94559.1"/>
    <property type="molecule type" value="Genomic_DNA"/>
</dbReference>
<keyword evidence="1" id="KW-1133">Transmembrane helix</keyword>
<feature type="transmembrane region" description="Helical" evidence="1">
    <location>
        <begin position="6"/>
        <end position="23"/>
    </location>
</feature>
<sequence>MQNKTLKNIAVLIVIFVLGFAIYRATRPKPDERAFLLALPAHIAALAEKQQGGEIKKFISKNYSDSKNRTFQDVGGIITAYMLRGGAISVYTLKPQVKSLDITTDPPKAHLTFQAALAQGARNAGALDLIPESASYYDFSLQMEKTDDDGWQVYSAEWEPVSIQ</sequence>
<organism evidence="2 3">
    <name type="scientific">Pseudobdellovibrio exovorus JSS</name>
    <dbReference type="NCBI Taxonomy" id="1184267"/>
    <lineage>
        <taxon>Bacteria</taxon>
        <taxon>Pseudomonadati</taxon>
        <taxon>Bdellovibrionota</taxon>
        <taxon>Bdellovibrionia</taxon>
        <taxon>Bdellovibrionales</taxon>
        <taxon>Pseudobdellovibrionaceae</taxon>
        <taxon>Pseudobdellovibrio</taxon>
    </lineage>
</organism>
<evidence type="ECO:0000313" key="2">
    <source>
        <dbReference type="EMBL" id="AGH94559.1"/>
    </source>
</evidence>
<keyword evidence="1" id="KW-0472">Membrane</keyword>
<reference evidence="2 3" key="1">
    <citation type="journal article" date="2013" name="ISME J.">
        <title>By their genes ye shall know them: genomic signatures of predatory bacteria.</title>
        <authorList>
            <person name="Pasternak Z."/>
            <person name="Pietrokovski S."/>
            <person name="Rotem O."/>
            <person name="Gophna U."/>
            <person name="Lurie-Weinberger M.N."/>
            <person name="Jurkevitch E."/>
        </authorList>
    </citation>
    <scope>NUCLEOTIDE SEQUENCE [LARGE SCALE GENOMIC DNA]</scope>
    <source>
        <strain evidence="2 3">JSS</strain>
    </source>
</reference>
<dbReference type="HOGENOM" id="CLU_1615788_0_0_7"/>
<dbReference type="PATRIC" id="fig|1184267.3.peg.341"/>
<accession>M4VNA2</accession>
<dbReference type="AlphaFoldDB" id="M4VNA2"/>
<evidence type="ECO:0000256" key="1">
    <source>
        <dbReference type="SAM" id="Phobius"/>
    </source>
</evidence>
<proteinExistence type="predicted"/>
<dbReference type="Proteomes" id="UP000012040">
    <property type="component" value="Chromosome"/>
</dbReference>
<name>M4VNA2_9BACT</name>
<dbReference type="RefSeq" id="WP_015469049.1">
    <property type="nucleotide sequence ID" value="NC_020813.1"/>
</dbReference>
<evidence type="ECO:0000313" key="3">
    <source>
        <dbReference type="Proteomes" id="UP000012040"/>
    </source>
</evidence>
<keyword evidence="3" id="KW-1185">Reference proteome</keyword>
<protein>
    <submittedName>
        <fullName evidence="2">Uncharacterized protein</fullName>
    </submittedName>
</protein>
<gene>
    <name evidence="2" type="ORF">A11Q_339</name>
</gene>
<keyword evidence="1" id="KW-0812">Transmembrane</keyword>
<dbReference type="KEGG" id="bex:A11Q_339"/>